<dbReference type="PANTHER" id="PTHR10704">
    <property type="entry name" value="CARBOHYDRATE SULFOTRANSFERASE"/>
    <property type="match status" value="1"/>
</dbReference>
<dbReference type="GO" id="GO:0006044">
    <property type="term" value="P:N-acetylglucosamine metabolic process"/>
    <property type="evidence" value="ECO:0007669"/>
    <property type="project" value="TreeGrafter"/>
</dbReference>
<evidence type="ECO:0000313" key="1">
    <source>
        <dbReference type="EMBL" id="QDV43231.1"/>
    </source>
</evidence>
<accession>A0A518HR08</accession>
<reference evidence="1 2" key="1">
    <citation type="submission" date="2019-03" db="EMBL/GenBank/DDBJ databases">
        <title>Deep-cultivation of Planctomycetes and their phenomic and genomic characterization uncovers novel biology.</title>
        <authorList>
            <person name="Wiegand S."/>
            <person name="Jogler M."/>
            <person name="Boedeker C."/>
            <person name="Pinto D."/>
            <person name="Vollmers J."/>
            <person name="Rivas-Marin E."/>
            <person name="Kohn T."/>
            <person name="Peeters S.H."/>
            <person name="Heuer A."/>
            <person name="Rast P."/>
            <person name="Oberbeckmann S."/>
            <person name="Bunk B."/>
            <person name="Jeske O."/>
            <person name="Meyerdierks A."/>
            <person name="Storesund J.E."/>
            <person name="Kallscheuer N."/>
            <person name="Luecker S."/>
            <person name="Lage O.M."/>
            <person name="Pohl T."/>
            <person name="Merkel B.J."/>
            <person name="Hornburger P."/>
            <person name="Mueller R.-W."/>
            <person name="Bruemmer F."/>
            <person name="Labrenz M."/>
            <person name="Spormann A.M."/>
            <person name="Op den Camp H."/>
            <person name="Overmann J."/>
            <person name="Amann R."/>
            <person name="Jetten M.S.M."/>
            <person name="Mascher T."/>
            <person name="Medema M.H."/>
            <person name="Devos D.P."/>
            <person name="Kaster A.-K."/>
            <person name="Ovreas L."/>
            <person name="Rohde M."/>
            <person name="Galperin M.Y."/>
            <person name="Jogler C."/>
        </authorList>
    </citation>
    <scope>NUCLEOTIDE SEQUENCE [LARGE SCALE GENOMIC DNA]</scope>
    <source>
        <strain evidence="1 2">Enr13</strain>
    </source>
</reference>
<dbReference type="Proteomes" id="UP000319004">
    <property type="component" value="Chromosome"/>
</dbReference>
<dbReference type="EMBL" id="CP037423">
    <property type="protein sequence ID" value="QDV43231.1"/>
    <property type="molecule type" value="Genomic_DNA"/>
</dbReference>
<dbReference type="AlphaFoldDB" id="A0A518HR08"/>
<dbReference type="Gene3D" id="3.40.50.300">
    <property type="entry name" value="P-loop containing nucleotide triphosphate hydrolases"/>
    <property type="match status" value="1"/>
</dbReference>
<protein>
    <submittedName>
        <fullName evidence="1">Sulfotransferase domain protein</fullName>
    </submittedName>
</protein>
<dbReference type="SUPFAM" id="SSF52540">
    <property type="entry name" value="P-loop containing nucleoside triphosphate hydrolases"/>
    <property type="match status" value="1"/>
</dbReference>
<keyword evidence="2" id="KW-1185">Reference proteome</keyword>
<name>A0A518HR08_9BACT</name>
<dbReference type="KEGG" id="snep:Enr13x_30860"/>
<evidence type="ECO:0000313" key="2">
    <source>
        <dbReference type="Proteomes" id="UP000319004"/>
    </source>
</evidence>
<keyword evidence="1" id="KW-0808">Transferase</keyword>
<gene>
    <name evidence="1" type="ORF">Enr13x_30860</name>
</gene>
<dbReference type="PANTHER" id="PTHR10704:SF44">
    <property type="entry name" value="LD35051P-RELATED"/>
    <property type="match status" value="1"/>
</dbReference>
<dbReference type="GO" id="GO:0001517">
    <property type="term" value="F:N-acetylglucosamine 6-O-sulfotransferase activity"/>
    <property type="evidence" value="ECO:0007669"/>
    <property type="project" value="TreeGrafter"/>
</dbReference>
<organism evidence="1 2">
    <name type="scientific">Stieleria neptunia</name>
    <dbReference type="NCBI Taxonomy" id="2527979"/>
    <lineage>
        <taxon>Bacteria</taxon>
        <taxon>Pseudomonadati</taxon>
        <taxon>Planctomycetota</taxon>
        <taxon>Planctomycetia</taxon>
        <taxon>Pirellulales</taxon>
        <taxon>Pirellulaceae</taxon>
        <taxon>Stieleria</taxon>
    </lineage>
</organism>
<sequence>MYEVHPLVFGKNTHQGEQNRTLVSQLEKFLRLDLSDIGSDNCGTEGARILEEAMCRGTRRRGKKRWCIKDPRLSHFLDACSTAFPDAHFIIIIRDPRAVCRSYLSKKGFTVGRPANWIAAAERWEGEVRMQLQFLYRNQGRATLVIYEELLQDFESQLRRVCDAIGIQLEPQMLNYFQRDTEINIHEGNKNIFKPPDLELANKWRSELSEKQIRTVESVTARTMETLGFERLFEWRELHQAQKWLSRIHDRVMRELRWQRHKLQQPRKEKGVA</sequence>
<dbReference type="Pfam" id="PF13469">
    <property type="entry name" value="Sulfotransfer_3"/>
    <property type="match status" value="1"/>
</dbReference>
<dbReference type="InterPro" id="IPR051135">
    <property type="entry name" value="Gal/GlcNAc/GalNAc_ST"/>
</dbReference>
<dbReference type="InterPro" id="IPR027417">
    <property type="entry name" value="P-loop_NTPase"/>
</dbReference>
<dbReference type="GO" id="GO:0006790">
    <property type="term" value="P:sulfur compound metabolic process"/>
    <property type="evidence" value="ECO:0007669"/>
    <property type="project" value="TreeGrafter"/>
</dbReference>
<proteinExistence type="predicted"/>